<evidence type="ECO:0000313" key="1">
    <source>
        <dbReference type="EMBL" id="MBN1572741.1"/>
    </source>
</evidence>
<evidence type="ECO:0000313" key="2">
    <source>
        <dbReference type="Proteomes" id="UP000809273"/>
    </source>
</evidence>
<dbReference type="EMBL" id="JAFGIX010000027">
    <property type="protein sequence ID" value="MBN1572741.1"/>
    <property type="molecule type" value="Genomic_DNA"/>
</dbReference>
<proteinExistence type="predicted"/>
<name>A0A9D8KFB7_9DELT</name>
<sequence>MKDFLGYHSEWNLGSPGGWEYQRMCQELGKLSWKRMNEAVKIDVSIDFDHAMFKPVFGFSQMLLSAHRRNFGTADAFVVLVAEEETIGNVLENDNLVRYLNTFPGVTSEMAAPHELVEAGGKVTLNGREATVIFMDFNNDVLLEIEKRHDLTALRKAISQGILVNPRGMEPVGAKGVFEDMTTVLSNKLTKTTVSRTPWTRRFYDRATPGPKGEGIEDLVTWTAKNPERVILKPEHGFSGKGIFVGPLIVKREGGDKLWEESVETALKKGGYIVQDFIDPKLWSEELPDLDVEKGELSLKAYQTDFRCFITDGGLVGFCARFGDIPTNVGSGGGVQAMALLKDETNVAGAAHEINSKIVSIGYERVKAIAEEVGEAAVSMGLTYLLGPIKTALRPRLLTEGQIKSLSLYAKNLWDDSVLMEREWREGLLKDLIHLDDGARELSLMGYWGGSPALIASDGLFSFGAHIM</sequence>
<protein>
    <submittedName>
        <fullName evidence="1">Uncharacterized protein</fullName>
    </submittedName>
</protein>
<organism evidence="1 2">
    <name type="scientific">Candidatus Zymogenus saltonus</name>
    <dbReference type="NCBI Taxonomy" id="2844893"/>
    <lineage>
        <taxon>Bacteria</taxon>
        <taxon>Deltaproteobacteria</taxon>
        <taxon>Candidatus Zymogenia</taxon>
        <taxon>Candidatus Zymogeniales</taxon>
        <taxon>Candidatus Zymogenaceae</taxon>
        <taxon>Candidatus Zymogenus</taxon>
    </lineage>
</organism>
<gene>
    <name evidence="1" type="ORF">JW984_06025</name>
</gene>
<dbReference type="SUPFAM" id="SSF56059">
    <property type="entry name" value="Glutathione synthetase ATP-binding domain-like"/>
    <property type="match status" value="1"/>
</dbReference>
<accession>A0A9D8KFB7</accession>
<dbReference type="Proteomes" id="UP000809273">
    <property type="component" value="Unassembled WGS sequence"/>
</dbReference>
<reference evidence="1" key="2">
    <citation type="submission" date="2021-01" db="EMBL/GenBank/DDBJ databases">
        <authorList>
            <person name="Hahn C.R."/>
            <person name="Youssef N.H."/>
            <person name="Elshahed M."/>
        </authorList>
    </citation>
    <scope>NUCLEOTIDE SEQUENCE</scope>
    <source>
        <strain evidence="1">Zod_Metabat.24</strain>
    </source>
</reference>
<dbReference type="AlphaFoldDB" id="A0A9D8KFB7"/>
<comment type="caution">
    <text evidence="1">The sequence shown here is derived from an EMBL/GenBank/DDBJ whole genome shotgun (WGS) entry which is preliminary data.</text>
</comment>
<reference evidence="1" key="1">
    <citation type="journal article" date="2021" name="Environ. Microbiol.">
        <title>Genomic characterization of three novel Desulfobacterota classes expand the metabolic and phylogenetic diversity of the phylum.</title>
        <authorList>
            <person name="Murphy C.L."/>
            <person name="Biggerstaff J."/>
            <person name="Eichhorn A."/>
            <person name="Ewing E."/>
            <person name="Shahan R."/>
            <person name="Soriano D."/>
            <person name="Stewart S."/>
            <person name="VanMol K."/>
            <person name="Walker R."/>
            <person name="Walters P."/>
            <person name="Elshahed M.S."/>
            <person name="Youssef N.H."/>
        </authorList>
    </citation>
    <scope>NUCLEOTIDE SEQUENCE</scope>
    <source>
        <strain evidence="1">Zod_Metabat.24</strain>
    </source>
</reference>